<evidence type="ECO:0000313" key="6">
    <source>
        <dbReference type="Proteomes" id="UP000245768"/>
    </source>
</evidence>
<dbReference type="PANTHER" id="PTHR18895:SF74">
    <property type="entry name" value="MTRF1L RELEASE FACTOR GLUTAMINE METHYLTRANSFERASE"/>
    <property type="match status" value="1"/>
</dbReference>
<evidence type="ECO:0000256" key="3">
    <source>
        <dbReference type="ARBA" id="ARBA00022691"/>
    </source>
</evidence>
<protein>
    <submittedName>
        <fullName evidence="5">S-adenosyl-L-methionine-dependent methyltransferase</fullName>
    </submittedName>
</protein>
<dbReference type="InParanoid" id="A0A316YNE2"/>
<dbReference type="InterPro" id="IPR025714">
    <property type="entry name" value="Methyltranfer_dom"/>
</dbReference>
<dbReference type="STRING" id="215250.A0A316YNE2"/>
<dbReference type="CDD" id="cd02440">
    <property type="entry name" value="AdoMet_MTases"/>
    <property type="match status" value="1"/>
</dbReference>
<evidence type="ECO:0000259" key="4">
    <source>
        <dbReference type="Pfam" id="PF13847"/>
    </source>
</evidence>
<dbReference type="Gene3D" id="3.40.50.150">
    <property type="entry name" value="Vaccinia Virus protein VP39"/>
    <property type="match status" value="1"/>
</dbReference>
<gene>
    <name evidence="5" type="ORF">FA10DRAFT_301794</name>
</gene>
<dbReference type="GO" id="GO:0032259">
    <property type="term" value="P:methylation"/>
    <property type="evidence" value="ECO:0007669"/>
    <property type="project" value="UniProtKB-KW"/>
</dbReference>
<feature type="domain" description="Methyltransferase" evidence="4">
    <location>
        <begin position="142"/>
        <end position="229"/>
    </location>
</feature>
<dbReference type="Proteomes" id="UP000245768">
    <property type="component" value="Unassembled WGS sequence"/>
</dbReference>
<evidence type="ECO:0000256" key="2">
    <source>
        <dbReference type="ARBA" id="ARBA00022679"/>
    </source>
</evidence>
<evidence type="ECO:0000313" key="5">
    <source>
        <dbReference type="EMBL" id="PWN90556.1"/>
    </source>
</evidence>
<sequence>MSVARGGGALSLPKFRHNVAKRIGRFLLVDGGVNTGISNKKATKRSKRIRSKADEEGKDLVRWMCEELKARQVAGTEKRELWSMYRRLTRGEPLAYILGNVPFGPLARLEVRPPILIPRPETEEWTERLASMLIASPAPRSEAIKILDLCTGSGCIALSLFSHLTKHRQAEVLGLDKSRIAVELARRNAHSLFPPQQSQSASKVAFEQADMFDFDPVSVGGPFDVVVCNPPYIPLDQWEKLEDGVRLWENKAALVGPGETGLGFYKRLAALVKSGGLLRAPSSEAKGKRRPAIVVEVGHDQAEKVRDIFKGTGVGLDIEIWKDAFKVQRALFMYHQ</sequence>
<accession>A0A316YNE2</accession>
<evidence type="ECO:0000256" key="1">
    <source>
        <dbReference type="ARBA" id="ARBA00022603"/>
    </source>
</evidence>
<dbReference type="Pfam" id="PF13847">
    <property type="entry name" value="Methyltransf_31"/>
    <property type="match status" value="1"/>
</dbReference>
<dbReference type="PANTHER" id="PTHR18895">
    <property type="entry name" value="HEMK METHYLTRANSFERASE"/>
    <property type="match status" value="1"/>
</dbReference>
<dbReference type="NCBIfam" id="TIGR00536">
    <property type="entry name" value="hemK_fam"/>
    <property type="match status" value="1"/>
</dbReference>
<dbReference type="InterPro" id="IPR050320">
    <property type="entry name" value="N5-glutamine_MTase"/>
</dbReference>
<dbReference type="AlphaFoldDB" id="A0A316YNE2"/>
<proteinExistence type="predicted"/>
<reference evidence="5 6" key="1">
    <citation type="journal article" date="2018" name="Mol. Biol. Evol.">
        <title>Broad Genomic Sampling Reveals a Smut Pathogenic Ancestry of the Fungal Clade Ustilaginomycotina.</title>
        <authorList>
            <person name="Kijpornyongpan T."/>
            <person name="Mondo S.J."/>
            <person name="Barry K."/>
            <person name="Sandor L."/>
            <person name="Lee J."/>
            <person name="Lipzen A."/>
            <person name="Pangilinan J."/>
            <person name="LaButti K."/>
            <person name="Hainaut M."/>
            <person name="Henrissat B."/>
            <person name="Grigoriev I.V."/>
            <person name="Spatafora J.W."/>
            <person name="Aime M.C."/>
        </authorList>
    </citation>
    <scope>NUCLEOTIDE SEQUENCE [LARGE SCALE GENOMIC DNA]</scope>
    <source>
        <strain evidence="5 6">MCA 4198</strain>
    </source>
</reference>
<dbReference type="RefSeq" id="XP_025377754.1">
    <property type="nucleotide sequence ID" value="XM_025525028.1"/>
</dbReference>
<dbReference type="GO" id="GO:0003676">
    <property type="term" value="F:nucleic acid binding"/>
    <property type="evidence" value="ECO:0007669"/>
    <property type="project" value="InterPro"/>
</dbReference>
<dbReference type="OrthoDB" id="269872at2759"/>
<dbReference type="InterPro" id="IPR029063">
    <property type="entry name" value="SAM-dependent_MTases_sf"/>
</dbReference>
<dbReference type="InterPro" id="IPR004556">
    <property type="entry name" value="HemK-like"/>
</dbReference>
<dbReference type="InterPro" id="IPR002052">
    <property type="entry name" value="DNA_methylase_N6_adenine_CS"/>
</dbReference>
<keyword evidence="1 5" id="KW-0489">Methyltransferase</keyword>
<dbReference type="GO" id="GO:0005739">
    <property type="term" value="C:mitochondrion"/>
    <property type="evidence" value="ECO:0007669"/>
    <property type="project" value="TreeGrafter"/>
</dbReference>
<dbReference type="SUPFAM" id="SSF53335">
    <property type="entry name" value="S-adenosyl-L-methionine-dependent methyltransferases"/>
    <property type="match status" value="1"/>
</dbReference>
<dbReference type="GO" id="GO:0008276">
    <property type="term" value="F:protein methyltransferase activity"/>
    <property type="evidence" value="ECO:0007669"/>
    <property type="project" value="InterPro"/>
</dbReference>
<dbReference type="FunCoup" id="A0A316YNE2">
    <property type="interactions" value="6"/>
</dbReference>
<keyword evidence="3" id="KW-0949">S-adenosyl-L-methionine</keyword>
<keyword evidence="2 5" id="KW-0808">Transferase</keyword>
<dbReference type="EMBL" id="KZ819636">
    <property type="protein sequence ID" value="PWN90556.1"/>
    <property type="molecule type" value="Genomic_DNA"/>
</dbReference>
<name>A0A316YNE2_9BASI</name>
<dbReference type="GeneID" id="37046944"/>
<dbReference type="PROSITE" id="PS00092">
    <property type="entry name" value="N6_MTASE"/>
    <property type="match status" value="1"/>
</dbReference>
<organism evidence="5 6">
    <name type="scientific">Acaromyces ingoldii</name>
    <dbReference type="NCBI Taxonomy" id="215250"/>
    <lineage>
        <taxon>Eukaryota</taxon>
        <taxon>Fungi</taxon>
        <taxon>Dikarya</taxon>
        <taxon>Basidiomycota</taxon>
        <taxon>Ustilaginomycotina</taxon>
        <taxon>Exobasidiomycetes</taxon>
        <taxon>Exobasidiales</taxon>
        <taxon>Cryptobasidiaceae</taxon>
        <taxon>Acaromyces</taxon>
    </lineage>
</organism>
<keyword evidence="6" id="KW-1185">Reference proteome</keyword>